<accession>A0A835IAH6</accession>
<organism evidence="2 3">
    <name type="scientific">Coptis chinensis</name>
    <dbReference type="NCBI Taxonomy" id="261450"/>
    <lineage>
        <taxon>Eukaryota</taxon>
        <taxon>Viridiplantae</taxon>
        <taxon>Streptophyta</taxon>
        <taxon>Embryophyta</taxon>
        <taxon>Tracheophyta</taxon>
        <taxon>Spermatophyta</taxon>
        <taxon>Magnoliopsida</taxon>
        <taxon>Ranunculales</taxon>
        <taxon>Ranunculaceae</taxon>
        <taxon>Coptidoideae</taxon>
        <taxon>Coptis</taxon>
    </lineage>
</organism>
<evidence type="ECO:0000313" key="2">
    <source>
        <dbReference type="EMBL" id="KAF9613604.1"/>
    </source>
</evidence>
<dbReference type="EMBL" id="JADFTS010000003">
    <property type="protein sequence ID" value="KAF9613604.1"/>
    <property type="molecule type" value="Genomic_DNA"/>
</dbReference>
<proteinExistence type="predicted"/>
<dbReference type="GO" id="GO:0005739">
    <property type="term" value="C:mitochondrion"/>
    <property type="evidence" value="ECO:0007669"/>
    <property type="project" value="TreeGrafter"/>
</dbReference>
<feature type="region of interest" description="Disordered" evidence="1">
    <location>
        <begin position="1"/>
        <end position="33"/>
    </location>
</feature>
<keyword evidence="3" id="KW-1185">Reference proteome</keyword>
<dbReference type="AlphaFoldDB" id="A0A835IAH6"/>
<gene>
    <name evidence="2" type="ORF">IFM89_009430</name>
</gene>
<dbReference type="PANTHER" id="PTHR33156:SF59">
    <property type="entry name" value="PROTEIN NUCLEAR FUSION DEFECTIVE 6, CHLOROPLASTIC_MITOCHONDRIAL-LIKE"/>
    <property type="match status" value="1"/>
</dbReference>
<dbReference type="InterPro" id="IPR043459">
    <property type="entry name" value="NFD6/NOXY2-like"/>
</dbReference>
<dbReference type="PANTHER" id="PTHR33156">
    <property type="entry name" value="OS02G0230000 PROTEIN"/>
    <property type="match status" value="1"/>
</dbReference>
<evidence type="ECO:0000313" key="3">
    <source>
        <dbReference type="Proteomes" id="UP000631114"/>
    </source>
</evidence>
<comment type="caution">
    <text evidence="2">The sequence shown here is derived from an EMBL/GenBank/DDBJ whole genome shotgun (WGS) entry which is preliminary data.</text>
</comment>
<name>A0A835IAH6_9MAGN</name>
<protein>
    <submittedName>
        <fullName evidence="2">Uncharacterized protein</fullName>
    </submittedName>
</protein>
<sequence length="84" mass="9104">MAVATTSMRSACRSFRGTASKLKPKPSFKNPLSSTRILRSPVELTCCVESLMPFHTATSSSLLISLISVSRHSCWLPQACGDDD</sequence>
<reference evidence="2 3" key="1">
    <citation type="submission" date="2020-10" db="EMBL/GenBank/DDBJ databases">
        <title>The Coptis chinensis genome and diversification of protoberbering-type alkaloids.</title>
        <authorList>
            <person name="Wang B."/>
            <person name="Shu S."/>
            <person name="Song C."/>
            <person name="Liu Y."/>
        </authorList>
    </citation>
    <scope>NUCLEOTIDE SEQUENCE [LARGE SCALE GENOMIC DNA]</scope>
    <source>
        <strain evidence="2">HL-2020</strain>
        <tissue evidence="2">Leaf</tissue>
    </source>
</reference>
<evidence type="ECO:0000256" key="1">
    <source>
        <dbReference type="SAM" id="MobiDB-lite"/>
    </source>
</evidence>
<dbReference type="OrthoDB" id="736963at2759"/>
<dbReference type="Proteomes" id="UP000631114">
    <property type="component" value="Unassembled WGS sequence"/>
</dbReference>